<gene>
    <name evidence="5" type="ORF">FHS48_001718</name>
</gene>
<comment type="similarity">
    <text evidence="1">Belongs to the strictosidine synthase family.</text>
</comment>
<dbReference type="SUPFAM" id="SSF63829">
    <property type="entry name" value="Calcium-dependent phosphotriesterase"/>
    <property type="match status" value="1"/>
</dbReference>
<dbReference type="GO" id="GO:0016787">
    <property type="term" value="F:hydrolase activity"/>
    <property type="evidence" value="ECO:0007669"/>
    <property type="project" value="TreeGrafter"/>
</dbReference>
<evidence type="ECO:0000256" key="2">
    <source>
        <dbReference type="ARBA" id="ARBA00022553"/>
    </source>
</evidence>
<dbReference type="InterPro" id="IPR018119">
    <property type="entry name" value="Strictosidine_synth_cons-reg"/>
</dbReference>
<dbReference type="Pfam" id="PF03088">
    <property type="entry name" value="Str_synth"/>
    <property type="match status" value="1"/>
</dbReference>
<dbReference type="Pfam" id="PF20067">
    <property type="entry name" value="SSL_N"/>
    <property type="match status" value="1"/>
</dbReference>
<dbReference type="PANTHER" id="PTHR10426">
    <property type="entry name" value="STRICTOSIDINE SYNTHASE-RELATED"/>
    <property type="match status" value="1"/>
</dbReference>
<dbReference type="AlphaFoldDB" id="A0A7X0DLS1"/>
<evidence type="ECO:0000313" key="5">
    <source>
        <dbReference type="EMBL" id="MBB6210303.1"/>
    </source>
</evidence>
<organism evidence="5 6">
    <name type="scientific">Novispirillum itersonii</name>
    <name type="common">Aquaspirillum itersonii</name>
    <dbReference type="NCBI Taxonomy" id="189"/>
    <lineage>
        <taxon>Bacteria</taxon>
        <taxon>Pseudomonadati</taxon>
        <taxon>Pseudomonadota</taxon>
        <taxon>Alphaproteobacteria</taxon>
        <taxon>Rhodospirillales</taxon>
        <taxon>Novispirillaceae</taxon>
        <taxon>Novispirillum</taxon>
    </lineage>
</organism>
<protein>
    <submittedName>
        <fullName evidence="5">Sugar lactone lactonase YvrE</fullName>
    </submittedName>
</protein>
<name>A0A7X0DLS1_NOVIT</name>
<feature type="domain" description="Strictosidine synthase conserved region" evidence="4">
    <location>
        <begin position="148"/>
        <end position="233"/>
    </location>
</feature>
<evidence type="ECO:0000259" key="4">
    <source>
        <dbReference type="Pfam" id="PF03088"/>
    </source>
</evidence>
<dbReference type="PANTHER" id="PTHR10426:SF88">
    <property type="entry name" value="ADIPOCYTE PLASMA MEMBRANE-ASSOCIATED PROTEIN HEMOMUCIN-RELATED"/>
    <property type="match status" value="1"/>
</dbReference>
<keyword evidence="6" id="KW-1185">Reference proteome</keyword>
<dbReference type="Gene3D" id="2.120.10.30">
    <property type="entry name" value="TolB, C-terminal domain"/>
    <property type="match status" value="1"/>
</dbReference>
<comment type="caution">
    <text evidence="5">The sequence shown here is derived from an EMBL/GenBank/DDBJ whole genome shotgun (WGS) entry which is preliminary data.</text>
</comment>
<evidence type="ECO:0000256" key="3">
    <source>
        <dbReference type="ARBA" id="ARBA00023180"/>
    </source>
</evidence>
<dbReference type="InterPro" id="IPR011042">
    <property type="entry name" value="6-blade_b-propeller_TolB-like"/>
</dbReference>
<reference evidence="5 6" key="1">
    <citation type="submission" date="2020-08" db="EMBL/GenBank/DDBJ databases">
        <title>Genomic Encyclopedia of Type Strains, Phase IV (KMG-IV): sequencing the most valuable type-strain genomes for metagenomic binning, comparative biology and taxonomic classification.</title>
        <authorList>
            <person name="Goeker M."/>
        </authorList>
    </citation>
    <scope>NUCLEOTIDE SEQUENCE [LARGE SCALE GENOMIC DNA]</scope>
    <source>
        <strain evidence="5 6">DSM 11590</strain>
    </source>
</reference>
<evidence type="ECO:0000256" key="1">
    <source>
        <dbReference type="ARBA" id="ARBA00009191"/>
    </source>
</evidence>
<evidence type="ECO:0000313" key="6">
    <source>
        <dbReference type="Proteomes" id="UP000544872"/>
    </source>
</evidence>
<dbReference type="EMBL" id="JACIIX010000005">
    <property type="protein sequence ID" value="MBB6210303.1"/>
    <property type="molecule type" value="Genomic_DNA"/>
</dbReference>
<keyword evidence="2" id="KW-0597">Phosphoprotein</keyword>
<dbReference type="Proteomes" id="UP000544872">
    <property type="component" value="Unassembled WGS sequence"/>
</dbReference>
<sequence>MLTLLVLAVLGAGAAYLLLWPVPITPRAWQAPVDAGYSGPHAANTGLAGVHRIGLGGADGPEHIAIGPDGLPYAAVHDGRILRLDPAGGLPQEVAVTGGRVLGFAFDQTGRIIAADALRGLVAISPDGVVSPLLTQIGPGDPLIYPNSVIIAAEGTVYFTASSTRFDPARWGGTFNASLLDILEQSATGRVLAYSPADGRVRVVARGLSFANGIALSADGTRLLVAETGRYRIWSIDPKAQAVDVSTLPPEGDASARVLLEDLPGYPDNLMRGRDGRTWVGLTKARSPVIDHLSALPELRAVILRLPRSLWPVPRPYGHVFAFDPDGRVTADLQDPAGATPDTSGVTESGDRLYLQSLTADFVGWRPAP</sequence>
<dbReference type="GO" id="GO:0012505">
    <property type="term" value="C:endomembrane system"/>
    <property type="evidence" value="ECO:0007669"/>
    <property type="project" value="TreeGrafter"/>
</dbReference>
<proteinExistence type="inferred from homology"/>
<keyword evidence="3" id="KW-0325">Glycoprotein</keyword>
<accession>A0A7X0DLS1</accession>
<dbReference type="RefSeq" id="WP_260402398.1">
    <property type="nucleotide sequence ID" value="NZ_JACIIX010000005.1"/>
</dbReference>